<evidence type="ECO:0000313" key="2">
    <source>
        <dbReference type="EMBL" id="EJW03627.1"/>
    </source>
</evidence>
<keyword evidence="1" id="KW-1133">Transmembrane helix</keyword>
<evidence type="ECO:0000313" key="3">
    <source>
        <dbReference type="Proteomes" id="UP000003163"/>
    </source>
</evidence>
<comment type="caution">
    <text evidence="2">The sequence shown here is derived from an EMBL/GenBank/DDBJ whole genome shotgun (WGS) entry which is preliminary data.</text>
</comment>
<keyword evidence="3" id="KW-1185">Reference proteome</keyword>
<reference evidence="2 3" key="1">
    <citation type="submission" date="2011-08" db="EMBL/GenBank/DDBJ databases">
        <authorList>
            <person name="Liu Z.J."/>
            <person name="Shi F.L."/>
            <person name="Lu J.Q."/>
            <person name="Li M."/>
            <person name="Wang Z.L."/>
        </authorList>
    </citation>
    <scope>NUCLEOTIDE SEQUENCE [LARGE SCALE GENOMIC DNA]</scope>
    <source>
        <strain evidence="2 3">USNM 41457</strain>
    </source>
</reference>
<dbReference type="AlphaFoldDB" id="J9DQN7"/>
<organism evidence="2 3">
    <name type="scientific">Edhazardia aedis (strain USNM 41457)</name>
    <name type="common">Microsporidian parasite</name>
    <dbReference type="NCBI Taxonomy" id="1003232"/>
    <lineage>
        <taxon>Eukaryota</taxon>
        <taxon>Fungi</taxon>
        <taxon>Fungi incertae sedis</taxon>
        <taxon>Microsporidia</taxon>
        <taxon>Edhazardia</taxon>
    </lineage>
</organism>
<protein>
    <submittedName>
        <fullName evidence="2">Uncharacterized protein</fullName>
    </submittedName>
</protein>
<proteinExistence type="predicted"/>
<dbReference type="Proteomes" id="UP000003163">
    <property type="component" value="Unassembled WGS sequence"/>
</dbReference>
<dbReference type="InParanoid" id="J9DQN7"/>
<dbReference type="HOGENOM" id="CLU_2263686_0_0_1"/>
<keyword evidence="1" id="KW-0812">Transmembrane</keyword>
<gene>
    <name evidence="2" type="ORF">EDEG_02058</name>
</gene>
<feature type="transmembrane region" description="Helical" evidence="1">
    <location>
        <begin position="32"/>
        <end position="51"/>
    </location>
</feature>
<name>J9DQN7_EDHAE</name>
<sequence>MIVETLTGISILPFYFNRKKVFVTILIKNLDIVYLCVQSFHYICWMLRIYLLMFSFDFEPSIQNTNSLNTFYLLNSEIKYFYLKSSILNKLPKKILLKTFLVN</sequence>
<dbReference type="VEuPathDB" id="MicrosporidiaDB:EDEG_02058"/>
<accession>J9DQN7</accession>
<dbReference type="EMBL" id="AFBI03000033">
    <property type="protein sequence ID" value="EJW03627.1"/>
    <property type="molecule type" value="Genomic_DNA"/>
</dbReference>
<evidence type="ECO:0000256" key="1">
    <source>
        <dbReference type="SAM" id="Phobius"/>
    </source>
</evidence>
<reference evidence="3" key="2">
    <citation type="submission" date="2015-07" db="EMBL/GenBank/DDBJ databases">
        <title>Contrasting host-pathogen interactions and genome evolution in two generalist and specialist microsporidian pathogens of mosquitoes.</title>
        <authorList>
            <consortium name="The Broad Institute Genomics Platform"/>
            <consortium name="The Broad Institute Genome Sequencing Center for Infectious Disease"/>
            <person name="Cuomo C.A."/>
            <person name="Sanscrainte N.D."/>
            <person name="Goldberg J.M."/>
            <person name="Heiman D."/>
            <person name="Young S."/>
            <person name="Zeng Q."/>
            <person name="Becnel J.J."/>
            <person name="Birren B.W."/>
        </authorList>
    </citation>
    <scope>NUCLEOTIDE SEQUENCE [LARGE SCALE GENOMIC DNA]</scope>
    <source>
        <strain evidence="3">USNM 41457</strain>
    </source>
</reference>
<keyword evidence="1" id="KW-0472">Membrane</keyword>